<keyword evidence="6" id="KW-1185">Reference proteome</keyword>
<dbReference type="STRING" id="1965070.A0A3S3QWP7"/>
<evidence type="ECO:0000313" key="5">
    <source>
        <dbReference type="EMBL" id="RWS15203.1"/>
    </source>
</evidence>
<feature type="region of interest" description="Disordered" evidence="3">
    <location>
        <begin position="1178"/>
        <end position="1205"/>
    </location>
</feature>
<dbReference type="Pfam" id="PF00443">
    <property type="entry name" value="UCH"/>
    <property type="match status" value="1"/>
</dbReference>
<dbReference type="PANTHER" id="PTHR22975:SF9">
    <property type="entry name" value="ECHINUS SPLICE FORM 3"/>
    <property type="match status" value="1"/>
</dbReference>
<comment type="caution">
    <text evidence="5">The sequence shown here is derived from an EMBL/GenBank/DDBJ whole genome shotgun (WGS) entry which is preliminary data.</text>
</comment>
<dbReference type="Gene3D" id="3.90.70.10">
    <property type="entry name" value="Cysteine proteinases"/>
    <property type="match status" value="1"/>
</dbReference>
<feature type="compositionally biased region" description="Low complexity" evidence="3">
    <location>
        <begin position="311"/>
        <end position="324"/>
    </location>
</feature>
<feature type="compositionally biased region" description="Polar residues" evidence="3">
    <location>
        <begin position="1114"/>
        <end position="1138"/>
    </location>
</feature>
<feature type="region of interest" description="Disordered" evidence="3">
    <location>
        <begin position="935"/>
        <end position="1009"/>
    </location>
</feature>
<dbReference type="EMBL" id="NCKU01000519">
    <property type="protein sequence ID" value="RWS15203.1"/>
    <property type="molecule type" value="Genomic_DNA"/>
</dbReference>
<reference evidence="5 6" key="1">
    <citation type="journal article" date="2018" name="Gigascience">
        <title>Genomes of trombidid mites reveal novel predicted allergens and laterally-transferred genes associated with secondary metabolism.</title>
        <authorList>
            <person name="Dong X."/>
            <person name="Chaisiri K."/>
            <person name="Xia D."/>
            <person name="Armstrong S.D."/>
            <person name="Fang Y."/>
            <person name="Donnelly M.J."/>
            <person name="Kadowaki T."/>
            <person name="McGarry J.W."/>
            <person name="Darby A.C."/>
            <person name="Makepeace B.L."/>
        </authorList>
    </citation>
    <scope>NUCLEOTIDE SEQUENCE [LARGE SCALE GENOMIC DNA]</scope>
    <source>
        <strain evidence="5">UoL-WK</strain>
    </source>
</reference>
<proteinExistence type="predicted"/>
<dbReference type="GO" id="GO:0004843">
    <property type="term" value="F:cysteine-type deubiquitinase activity"/>
    <property type="evidence" value="ECO:0007669"/>
    <property type="project" value="InterPro"/>
</dbReference>
<name>A0A3S3QWP7_9ACAR</name>
<feature type="region of interest" description="Disordered" evidence="3">
    <location>
        <begin position="676"/>
        <end position="710"/>
    </location>
</feature>
<gene>
    <name evidence="5" type="ORF">B4U79_01145</name>
</gene>
<feature type="domain" description="USP" evidence="4">
    <location>
        <begin position="1"/>
        <end position="292"/>
    </location>
</feature>
<evidence type="ECO:0000256" key="2">
    <source>
        <dbReference type="ARBA" id="ARBA00022801"/>
    </source>
</evidence>
<evidence type="ECO:0000259" key="4">
    <source>
        <dbReference type="PROSITE" id="PS50235"/>
    </source>
</evidence>
<feature type="region of interest" description="Disordered" evidence="3">
    <location>
        <begin position="461"/>
        <end position="497"/>
    </location>
</feature>
<feature type="region of interest" description="Disordered" evidence="3">
    <location>
        <begin position="772"/>
        <end position="801"/>
    </location>
</feature>
<feature type="region of interest" description="Disordered" evidence="3">
    <location>
        <begin position="311"/>
        <end position="337"/>
    </location>
</feature>
<feature type="compositionally biased region" description="Basic and acidic residues" evidence="3">
    <location>
        <begin position="698"/>
        <end position="710"/>
    </location>
</feature>
<evidence type="ECO:0000313" key="6">
    <source>
        <dbReference type="Proteomes" id="UP000285301"/>
    </source>
</evidence>
<dbReference type="SUPFAM" id="SSF54001">
    <property type="entry name" value="Cysteine proteinases"/>
    <property type="match status" value="1"/>
</dbReference>
<accession>A0A3S3QWP7</accession>
<feature type="compositionally biased region" description="Low complexity" evidence="3">
    <location>
        <begin position="475"/>
        <end position="497"/>
    </location>
</feature>
<dbReference type="InterPro" id="IPR052398">
    <property type="entry name" value="Ubiquitin_hydrolase_53/54"/>
</dbReference>
<dbReference type="InterPro" id="IPR001394">
    <property type="entry name" value="Peptidase_C19_UCH"/>
</dbReference>
<dbReference type="Proteomes" id="UP000285301">
    <property type="component" value="Unassembled WGS sequence"/>
</dbReference>
<feature type="compositionally biased region" description="Polar residues" evidence="3">
    <location>
        <begin position="952"/>
        <end position="964"/>
    </location>
</feature>
<keyword evidence="1" id="KW-0833">Ubl conjugation pathway</keyword>
<dbReference type="GO" id="GO:0016579">
    <property type="term" value="P:protein deubiquitination"/>
    <property type="evidence" value="ECO:0007669"/>
    <property type="project" value="InterPro"/>
</dbReference>
<keyword evidence="2" id="KW-0378">Hydrolase</keyword>
<sequence>MGLESCIFCALKELFTQFQYSRETALPPDSLRRALAETFSDQRRFQLGFMDDAAECFENMLLRLHSHLVPQEPEDRCSAPHCISHQKFAMNLVEQIICTSCGATSEPLPFTQMVHYVSTPALCHQAKHLADSLSSMSFGELLKSAGALGDIRDCPKSCGARIHIKKTLYNKPDIVSIGLVWDSERPNINHITDVFRVIGTSLRLQDVFDDQYNGSKAGLCKSLGQKSGILQLVGLVTYYGKHFSTFFYHTKLAAWIYFDDATVREIGPHWEQVIEKCVRGHFQPLLLLYSNPNGTTIDTSTAPKTITMIASKSSSSNNGSSMASKRNGSYIPKQNIAAKPMPLSMPSQVSIRPMRQLIQSNLLRSHRQSRPGSVDDLLNSASASEDVPDSPLTKSSTSSAYFSDIGEVDSGYISRQTVENILNFQRSQQMRQRTQRSSSSSIDSIVDMNAKAMKATIEEAQSTGKVCSLQRRDSGNSSNSSAGGDRNSSSSGSSVSSDNTFFGLSIPVKRALSNLTGYRYSSSTLKDRNGINSDYGYDSFSLSSSDSYPATGGPSSPIKHNQLQHPRLSQIPEDVQLMELINNSNLQDCDKLCSEADLLLLKSHEKEREGDIRVAAILSDSAAQKARSAMDAPYSNPQALIAAKIKHSMCVMRSASLHRRVKEAEAEEKRRLKAEALEIQHSRQGSRDSNSGKHSRQSSKDGTLKETKKEVIETQSVKAAELYGTLPKKNARKKLMETANGVSSASLRIKEERRNSIPSIIDSLRNSRRFDKHNKDVKSDVESVCSSHHSSSKKYSPKASNKDVECSDYYSEYESVKSPSKIPVQKSSLGSNSCRENDIELYGEFSDILNNKKQNRVRRKLLIGGFMKRKNRSLPDLREGSNQEQNDQEIKAIDDSVTKTVAQVSRRGFHKIHGLGEKGIYQRTSLIKVNTPLVDRMLPKSPPKSSDKQVKCATTPSIQSSLSEDQQHSQQHPTPPPPPEVIPFRKSSSSPSFGIDPNEELPPPPEDFLLDLRENHKQEVETPLINQQQERKVITSSVISTTVSPPKANSNSIVIYDDVSKIPALPTPKTIQRLEMGLNITGKLDPPKSDVGVKSVKDLASRFERLASGVPNVSSATTLENQQSSKESNALTSPQPTMNCPPLQLPCNFNTSSLSSLRSGTTSTGRIVALLGTNLRVGQEGVPTSQSQPISSPSPIPSSPSTPSSIILSPTSAAYIHTRPEKPPDYQTAMKRLGLRKAEMSNMLQQNRLSNSSIGSNFTSQQIMNGEELSTSPSRRRAGPKKCVSFSDEVVLVASAEAEEEEHFPNPLLERILAKSNILSMNSNTQEMSTS</sequence>
<organism evidence="5 6">
    <name type="scientific">Dinothrombium tinctorium</name>
    <dbReference type="NCBI Taxonomy" id="1965070"/>
    <lineage>
        <taxon>Eukaryota</taxon>
        <taxon>Metazoa</taxon>
        <taxon>Ecdysozoa</taxon>
        <taxon>Arthropoda</taxon>
        <taxon>Chelicerata</taxon>
        <taxon>Arachnida</taxon>
        <taxon>Acari</taxon>
        <taxon>Acariformes</taxon>
        <taxon>Trombidiformes</taxon>
        <taxon>Prostigmata</taxon>
        <taxon>Anystina</taxon>
        <taxon>Parasitengona</taxon>
        <taxon>Trombidioidea</taxon>
        <taxon>Trombidiidae</taxon>
        <taxon>Dinothrombium</taxon>
    </lineage>
</organism>
<dbReference type="InterPro" id="IPR038765">
    <property type="entry name" value="Papain-like_cys_pep_sf"/>
</dbReference>
<dbReference type="InterPro" id="IPR028889">
    <property type="entry name" value="USP"/>
</dbReference>
<dbReference type="PROSITE" id="PS50235">
    <property type="entry name" value="USP_3"/>
    <property type="match status" value="1"/>
</dbReference>
<feature type="region of interest" description="Disordered" evidence="3">
    <location>
        <begin position="365"/>
        <end position="398"/>
    </location>
</feature>
<protein>
    <recommendedName>
        <fullName evidence="4">USP domain-containing protein</fullName>
    </recommendedName>
</protein>
<feature type="region of interest" description="Disordered" evidence="3">
    <location>
        <begin position="872"/>
        <end position="892"/>
    </location>
</feature>
<evidence type="ECO:0000256" key="1">
    <source>
        <dbReference type="ARBA" id="ARBA00022786"/>
    </source>
</evidence>
<dbReference type="OrthoDB" id="205782at2759"/>
<feature type="region of interest" description="Disordered" evidence="3">
    <location>
        <begin position="1114"/>
        <end position="1139"/>
    </location>
</feature>
<evidence type="ECO:0000256" key="3">
    <source>
        <dbReference type="SAM" id="MobiDB-lite"/>
    </source>
</evidence>
<dbReference type="PANTHER" id="PTHR22975">
    <property type="entry name" value="UBIQUITIN SPECIFIC PROTEINASE"/>
    <property type="match status" value="1"/>
</dbReference>